<dbReference type="SMART" id="SM00132">
    <property type="entry name" value="LIM"/>
    <property type="match status" value="2"/>
</dbReference>
<dbReference type="FunFam" id="2.10.110.10:FF:000031">
    <property type="entry name" value="LIM homeobox 6, isoform CRA_b"/>
    <property type="match status" value="1"/>
</dbReference>
<dbReference type="Pfam" id="PF07707">
    <property type="entry name" value="BACK"/>
    <property type="match status" value="1"/>
</dbReference>
<protein>
    <recommendedName>
        <fullName evidence="14">Kelch-like protein 20</fullName>
    </recommendedName>
</protein>
<keyword evidence="5" id="KW-0677">Repeat</keyword>
<evidence type="ECO:0000256" key="13">
    <source>
        <dbReference type="ARBA" id="ARBA00023242"/>
    </source>
</evidence>
<dbReference type="SMART" id="SM00225">
    <property type="entry name" value="BTB"/>
    <property type="match status" value="1"/>
</dbReference>
<dbReference type="GO" id="GO:0005829">
    <property type="term" value="C:cytosol"/>
    <property type="evidence" value="ECO:0007669"/>
    <property type="project" value="GOC"/>
</dbReference>
<evidence type="ECO:0000256" key="8">
    <source>
        <dbReference type="ARBA" id="ARBA00023015"/>
    </source>
</evidence>
<dbReference type="Pfam" id="PF00651">
    <property type="entry name" value="BTB"/>
    <property type="match status" value="1"/>
</dbReference>
<dbReference type="GO" id="GO:0046872">
    <property type="term" value="F:metal ion binding"/>
    <property type="evidence" value="ECO:0007669"/>
    <property type="project" value="UniProtKB-KW"/>
</dbReference>
<evidence type="ECO:0000256" key="9">
    <source>
        <dbReference type="ARBA" id="ARBA00023038"/>
    </source>
</evidence>
<dbReference type="PANTHER" id="PTHR24412:SF451">
    <property type="entry name" value="KELCH-LIKE PROTEIN 20"/>
    <property type="match status" value="1"/>
</dbReference>
<reference evidence="22 23" key="1">
    <citation type="journal article" date="2021" name="Sci. Rep.">
        <title>Chromosome anchoring in Senegalese sole (Solea senegalensis) reveals sex-associated markers and genome rearrangements in flatfish.</title>
        <authorList>
            <person name="Guerrero-Cozar I."/>
            <person name="Gomez-Garrido J."/>
            <person name="Berbel C."/>
            <person name="Martinez-Blanch J.F."/>
            <person name="Alioto T."/>
            <person name="Claros M.G."/>
            <person name="Gagnaire P.A."/>
            <person name="Manchado M."/>
        </authorList>
    </citation>
    <scope>NUCLEOTIDE SEQUENCE [LARGE SCALE GENOMIC DNA]</scope>
    <source>
        <strain evidence="22">Sse05_10M</strain>
    </source>
</reference>
<dbReference type="GO" id="GO:0000981">
    <property type="term" value="F:DNA-binding transcription factor activity, RNA polymerase II-specific"/>
    <property type="evidence" value="ECO:0007669"/>
    <property type="project" value="InterPro"/>
</dbReference>
<dbReference type="Pfam" id="PF00046">
    <property type="entry name" value="Homeodomain"/>
    <property type="match status" value="1"/>
</dbReference>
<keyword evidence="7 16" id="KW-0862">Zinc</keyword>
<accession>A0AAV6TAI1</accession>
<dbReference type="GO" id="GO:0043161">
    <property type="term" value="P:proteasome-mediated ubiquitin-dependent protein catabolic process"/>
    <property type="evidence" value="ECO:0007669"/>
    <property type="project" value="UniProtKB-ARBA"/>
</dbReference>
<feature type="domain" description="BTB" evidence="21">
    <location>
        <begin position="493"/>
        <end position="560"/>
    </location>
</feature>
<dbReference type="GO" id="GO:0005802">
    <property type="term" value="C:trans-Golgi network"/>
    <property type="evidence" value="ECO:0007669"/>
    <property type="project" value="TreeGrafter"/>
</dbReference>
<dbReference type="InterPro" id="IPR006652">
    <property type="entry name" value="Kelch_1"/>
</dbReference>
<evidence type="ECO:0000256" key="2">
    <source>
        <dbReference type="ARBA" id="ARBA00004906"/>
    </source>
</evidence>
<keyword evidence="4 16" id="KW-0479">Metal-binding</keyword>
<dbReference type="CDD" id="cd18249">
    <property type="entry name" value="BTB_POZ_KLHL20_KLEIP"/>
    <property type="match status" value="1"/>
</dbReference>
<keyword evidence="23" id="KW-1185">Reference proteome</keyword>
<keyword evidence="12" id="KW-0804">Transcription</keyword>
<dbReference type="GO" id="GO:0003677">
    <property type="term" value="F:DNA binding"/>
    <property type="evidence" value="ECO:0007669"/>
    <property type="project" value="UniProtKB-UniRule"/>
</dbReference>
<dbReference type="Pfam" id="PF00412">
    <property type="entry name" value="LIM"/>
    <property type="match status" value="2"/>
</dbReference>
<dbReference type="GO" id="GO:0019964">
    <property type="term" value="F:type II interferon binding"/>
    <property type="evidence" value="ECO:0007669"/>
    <property type="project" value="TreeGrafter"/>
</dbReference>
<dbReference type="PROSITE" id="PS00027">
    <property type="entry name" value="HOMEOBOX_1"/>
    <property type="match status" value="1"/>
</dbReference>
<keyword evidence="6" id="KW-0833">Ubl conjugation pathway</keyword>
<evidence type="ECO:0000256" key="1">
    <source>
        <dbReference type="ARBA" id="ARBA00004123"/>
    </source>
</evidence>
<dbReference type="GO" id="GO:1990390">
    <property type="term" value="P:protein K33-linked ubiquitination"/>
    <property type="evidence" value="ECO:0007669"/>
    <property type="project" value="TreeGrafter"/>
</dbReference>
<dbReference type="PROSITE" id="PS50097">
    <property type="entry name" value="BTB"/>
    <property type="match status" value="1"/>
</dbReference>
<feature type="domain" description="LIM zinc-binding" evidence="19">
    <location>
        <begin position="113"/>
        <end position="175"/>
    </location>
</feature>
<evidence type="ECO:0000256" key="6">
    <source>
        <dbReference type="ARBA" id="ARBA00022786"/>
    </source>
</evidence>
<evidence type="ECO:0000256" key="16">
    <source>
        <dbReference type="PROSITE-ProRule" id="PRU00125"/>
    </source>
</evidence>
<evidence type="ECO:0000313" key="23">
    <source>
        <dbReference type="Proteomes" id="UP000693946"/>
    </source>
</evidence>
<dbReference type="FunFam" id="2.120.10.80:FF:000006">
    <property type="entry name" value="Kelch-like family member 20"/>
    <property type="match status" value="1"/>
</dbReference>
<evidence type="ECO:0000256" key="11">
    <source>
        <dbReference type="ARBA" id="ARBA00023155"/>
    </source>
</evidence>
<dbReference type="InterPro" id="IPR001781">
    <property type="entry name" value="Znf_LIM"/>
</dbReference>
<evidence type="ECO:0000259" key="20">
    <source>
        <dbReference type="PROSITE" id="PS50071"/>
    </source>
</evidence>
<keyword evidence="3" id="KW-0880">Kelch repeat</keyword>
<dbReference type="FunFam" id="1.10.10.60:FF:000050">
    <property type="entry name" value="LIM homeobox 6"/>
    <property type="match status" value="1"/>
</dbReference>
<dbReference type="SMART" id="SM00875">
    <property type="entry name" value="BACK"/>
    <property type="match status" value="1"/>
</dbReference>
<gene>
    <name evidence="22" type="ORF">JOB18_040473</name>
</gene>
<dbReference type="Proteomes" id="UP000693946">
    <property type="component" value="Linkage Group LG1"/>
</dbReference>
<comment type="subcellular location">
    <subcellularLocation>
        <location evidence="1 15 17">Nucleus</location>
    </subcellularLocation>
</comment>
<dbReference type="PROSITE" id="PS00478">
    <property type="entry name" value="LIM_DOMAIN_1"/>
    <property type="match status" value="1"/>
</dbReference>
<dbReference type="FunFam" id="2.10.110.10:FF:000023">
    <property type="entry name" value="LIM homeobox 6"/>
    <property type="match status" value="1"/>
</dbReference>
<dbReference type="GO" id="GO:0006895">
    <property type="term" value="P:Golgi to endosome transport"/>
    <property type="evidence" value="ECO:0007669"/>
    <property type="project" value="TreeGrafter"/>
</dbReference>
<keyword evidence="10 15" id="KW-0238">DNA-binding</keyword>
<dbReference type="Pfam" id="PF01344">
    <property type="entry name" value="Kelch_1"/>
    <property type="match status" value="2"/>
</dbReference>
<evidence type="ECO:0000256" key="17">
    <source>
        <dbReference type="RuleBase" id="RU000682"/>
    </source>
</evidence>
<comment type="pathway">
    <text evidence="2">Protein modification; protein ubiquitination.</text>
</comment>
<dbReference type="GO" id="GO:0031463">
    <property type="term" value="C:Cul3-RING ubiquitin ligase complex"/>
    <property type="evidence" value="ECO:0007669"/>
    <property type="project" value="UniProtKB-ARBA"/>
</dbReference>
<dbReference type="FunFam" id="1.25.40.420:FF:000001">
    <property type="entry name" value="Kelch-like family member 12"/>
    <property type="match status" value="1"/>
</dbReference>
<evidence type="ECO:0000256" key="5">
    <source>
        <dbReference type="ARBA" id="ARBA00022737"/>
    </source>
</evidence>
<evidence type="ECO:0000259" key="21">
    <source>
        <dbReference type="PROSITE" id="PS50097"/>
    </source>
</evidence>
<dbReference type="InterPro" id="IPR000210">
    <property type="entry name" value="BTB/POZ_dom"/>
</dbReference>
<proteinExistence type="predicted"/>
<dbReference type="SMART" id="SM00389">
    <property type="entry name" value="HOX"/>
    <property type="match status" value="1"/>
</dbReference>
<evidence type="ECO:0000256" key="14">
    <source>
        <dbReference type="ARBA" id="ARBA00040631"/>
    </source>
</evidence>
<evidence type="ECO:0000256" key="4">
    <source>
        <dbReference type="ARBA" id="ARBA00022723"/>
    </source>
</evidence>
<dbReference type="InterPro" id="IPR011705">
    <property type="entry name" value="BACK"/>
</dbReference>
<sequence>MKTMFLSSVSNVNVGSSGPDEMFEDDSYSPSSLSSSSSSSVHAVSSCLQGKTLCTSCGLEILDRYLLKVNNLCWHVRCLSCSVCKTSLGRHVSCYIKDKQVFCKLDYFRRYGTRCARCGRNIHSSDWVRRARGSTFHLACFSCTSCKRQLSTGEECGLLENRVFCRPHYDIMMENIKRAKENEQPKTEDEASKDESSSMPRPAKRARTSFTVDQLQVMQAQFIKDNNPDAQTLQRLAERTGLSRRVIQVWFQNCRARQKKHVSPNSIPSTVMTSFNPGQLTPPLMEDLQYATFISPDTPLLTTLTYMDVQTPDTLLAQPLVSHSLTELPIFSERACKKYNRQVPRLVDKRVFILLKFAHDDVMHAFILKSTQAGSDACAYYRGRRKAPVFKSRQKFVNISEQSDVCASLGWKYRGSPEGVGLNFVLQCMESKPMRSVRQDTTGMDITSRCTLGDPNKLPEGVPQPARMPYVSDKHPRQTLEVINLLRKHRELCDVVLVVGAKKIYAHRVILSACSPYFRAMFTGELAESRQTEVVIRDIDERAMELLIDFAYTSQVTVEEGNVQTLLPAACLLQLAEIQEACCEFLKRQLDPSNCLGIRAFADTHSCRELLRIADKFTQHNFQEVMESEEFMLLPANQLIDIISSDELNVRSEEQVFNAVMAWVKYSIQERRPQLPQVLQHVRLPLLSPKFLVGTVGSDPLIKSDEECRDLVDEAKNYLLLPQERPLMQGPRTRPRKPIRCGEVLFAVGGWCSGDAISSVERYDPQTNEWRMVASMSKRRCGVGVSVLDDLLYAVGGHDGSSYLNSVERYDPKTNQWSSDVAPTSTCRTSVGVAVLGGYLYAVGGQDGVSCLNIVERYDPKENKWTRVASMSTRRLGVAVAVLGGFLYAVGGSDGTSPLNTVERYNPQENRWHTVSPMGTRRKHLGCAVYQDMIYSVGGRDDTTELSSAERYNPRTNQWSPVVAMTSRRSGVGLAVVNGQLMAVGGFDGTTYLKTIEVYDPDANTWRLYGGMNYRRLGGGVGVIKMTHCESHIW</sequence>
<evidence type="ECO:0000256" key="7">
    <source>
        <dbReference type="ARBA" id="ARBA00022833"/>
    </source>
</evidence>
<dbReference type="Pfam" id="PF24681">
    <property type="entry name" value="Kelch_KLHDC2_KLHL20_DRC7"/>
    <property type="match status" value="1"/>
</dbReference>
<dbReference type="PROSITE" id="PS50071">
    <property type="entry name" value="HOMEOBOX_2"/>
    <property type="match status" value="1"/>
</dbReference>
<keyword evidence="8" id="KW-0805">Transcription regulation</keyword>
<dbReference type="GO" id="GO:0016605">
    <property type="term" value="C:PML body"/>
    <property type="evidence" value="ECO:0007669"/>
    <property type="project" value="TreeGrafter"/>
</dbReference>
<feature type="domain" description="Homeobox" evidence="20">
    <location>
        <begin position="201"/>
        <end position="261"/>
    </location>
</feature>
<dbReference type="AlphaFoldDB" id="A0AAV6TAI1"/>
<comment type="caution">
    <text evidence="22">The sequence shown here is derived from an EMBL/GenBank/DDBJ whole genome shotgun (WGS) entry which is preliminary data.</text>
</comment>
<evidence type="ECO:0000256" key="3">
    <source>
        <dbReference type="ARBA" id="ARBA00022441"/>
    </source>
</evidence>
<dbReference type="InterPro" id="IPR017970">
    <property type="entry name" value="Homeobox_CS"/>
</dbReference>
<dbReference type="EMBL" id="JAGKHQ010000001">
    <property type="protein sequence ID" value="KAG7526462.1"/>
    <property type="molecule type" value="Genomic_DNA"/>
</dbReference>
<feature type="domain" description="LIM zinc-binding" evidence="19">
    <location>
        <begin position="52"/>
        <end position="112"/>
    </location>
</feature>
<organism evidence="22 23">
    <name type="scientific">Solea senegalensis</name>
    <name type="common">Senegalese sole</name>
    <dbReference type="NCBI Taxonomy" id="28829"/>
    <lineage>
        <taxon>Eukaryota</taxon>
        <taxon>Metazoa</taxon>
        <taxon>Chordata</taxon>
        <taxon>Craniata</taxon>
        <taxon>Vertebrata</taxon>
        <taxon>Euteleostomi</taxon>
        <taxon>Actinopterygii</taxon>
        <taxon>Neopterygii</taxon>
        <taxon>Teleostei</taxon>
        <taxon>Neoteleostei</taxon>
        <taxon>Acanthomorphata</taxon>
        <taxon>Carangaria</taxon>
        <taxon>Pleuronectiformes</taxon>
        <taxon>Pleuronectoidei</taxon>
        <taxon>Soleidae</taxon>
        <taxon>Solea</taxon>
    </lineage>
</organism>
<dbReference type="CDD" id="cd00086">
    <property type="entry name" value="homeodomain"/>
    <property type="match status" value="1"/>
</dbReference>
<dbReference type="CDD" id="cd18459">
    <property type="entry name" value="BACK_KLHL20"/>
    <property type="match status" value="1"/>
</dbReference>
<dbReference type="CDD" id="cd09381">
    <property type="entry name" value="LIM1_Lhx7_Lhx8"/>
    <property type="match status" value="1"/>
</dbReference>
<name>A0AAV6TAI1_SOLSE</name>
<evidence type="ECO:0000256" key="12">
    <source>
        <dbReference type="ARBA" id="ARBA00023163"/>
    </source>
</evidence>
<evidence type="ECO:0000256" key="10">
    <source>
        <dbReference type="ARBA" id="ARBA00023125"/>
    </source>
</evidence>
<feature type="region of interest" description="Disordered" evidence="18">
    <location>
        <begin position="177"/>
        <end position="207"/>
    </location>
</feature>
<dbReference type="FunFam" id="3.30.710.10:FF:000001">
    <property type="entry name" value="Kelch-like family member 20"/>
    <property type="match status" value="1"/>
</dbReference>
<dbReference type="PANTHER" id="PTHR24412">
    <property type="entry name" value="KELCH PROTEIN"/>
    <property type="match status" value="1"/>
</dbReference>
<evidence type="ECO:0000313" key="22">
    <source>
        <dbReference type="EMBL" id="KAG7526462.1"/>
    </source>
</evidence>
<keyword evidence="13 15" id="KW-0539">Nucleus</keyword>
<keyword evidence="9 16" id="KW-0440">LIM domain</keyword>
<evidence type="ECO:0000256" key="18">
    <source>
        <dbReference type="SAM" id="MobiDB-lite"/>
    </source>
</evidence>
<feature type="compositionally biased region" description="Basic and acidic residues" evidence="18">
    <location>
        <begin position="177"/>
        <end position="196"/>
    </location>
</feature>
<feature type="DNA-binding region" description="Homeobox" evidence="15">
    <location>
        <begin position="203"/>
        <end position="262"/>
    </location>
</feature>
<evidence type="ECO:0000259" key="19">
    <source>
        <dbReference type="PROSITE" id="PS50023"/>
    </source>
</evidence>
<keyword evidence="11 15" id="KW-0371">Homeobox</keyword>
<evidence type="ECO:0000256" key="15">
    <source>
        <dbReference type="PROSITE-ProRule" id="PRU00108"/>
    </source>
</evidence>
<dbReference type="PROSITE" id="PS50023">
    <property type="entry name" value="LIM_DOMAIN_2"/>
    <property type="match status" value="2"/>
</dbReference>
<dbReference type="SMART" id="SM00612">
    <property type="entry name" value="Kelch"/>
    <property type="match status" value="6"/>
</dbReference>
<dbReference type="InterPro" id="IPR001356">
    <property type="entry name" value="HD"/>
</dbReference>